<keyword evidence="3" id="KW-1185">Reference proteome</keyword>
<dbReference type="EMBL" id="SJPL01000001">
    <property type="protein sequence ID" value="TWT68202.1"/>
    <property type="molecule type" value="Genomic_DNA"/>
</dbReference>
<reference evidence="2 3" key="1">
    <citation type="submission" date="2019-02" db="EMBL/GenBank/DDBJ databases">
        <title>Deep-cultivation of Planctomycetes and their phenomic and genomic characterization uncovers novel biology.</title>
        <authorList>
            <person name="Wiegand S."/>
            <person name="Jogler M."/>
            <person name="Boedeker C."/>
            <person name="Pinto D."/>
            <person name="Vollmers J."/>
            <person name="Rivas-Marin E."/>
            <person name="Kohn T."/>
            <person name="Peeters S.H."/>
            <person name="Heuer A."/>
            <person name="Rast P."/>
            <person name="Oberbeckmann S."/>
            <person name="Bunk B."/>
            <person name="Jeske O."/>
            <person name="Meyerdierks A."/>
            <person name="Storesund J.E."/>
            <person name="Kallscheuer N."/>
            <person name="Luecker S."/>
            <person name="Lage O.M."/>
            <person name="Pohl T."/>
            <person name="Merkel B.J."/>
            <person name="Hornburger P."/>
            <person name="Mueller R.-W."/>
            <person name="Bruemmer F."/>
            <person name="Labrenz M."/>
            <person name="Spormann A.M."/>
            <person name="Op Den Camp H."/>
            <person name="Overmann J."/>
            <person name="Amann R."/>
            <person name="Jetten M.S.M."/>
            <person name="Mascher T."/>
            <person name="Medema M.H."/>
            <person name="Devos D.P."/>
            <person name="Kaster A.-K."/>
            <person name="Ovreas L."/>
            <person name="Rohde M."/>
            <person name="Galperin M.Y."/>
            <person name="Jogler C."/>
        </authorList>
    </citation>
    <scope>NUCLEOTIDE SEQUENCE [LARGE SCALE GENOMIC DNA]</scope>
    <source>
        <strain evidence="2 3">Pan14r</strain>
    </source>
</reference>
<feature type="region of interest" description="Disordered" evidence="1">
    <location>
        <begin position="220"/>
        <end position="254"/>
    </location>
</feature>
<feature type="compositionally biased region" description="Polar residues" evidence="1">
    <location>
        <begin position="233"/>
        <end position="254"/>
    </location>
</feature>
<dbReference type="OrthoDB" id="128883at2"/>
<proteinExistence type="predicted"/>
<evidence type="ECO:0000313" key="2">
    <source>
        <dbReference type="EMBL" id="TWT68202.1"/>
    </source>
</evidence>
<dbReference type="Pfam" id="PF09609">
    <property type="entry name" value="Cas_GSU0054"/>
    <property type="match status" value="1"/>
</dbReference>
<protein>
    <submittedName>
        <fullName evidence="2">CRISPR-associated protein</fullName>
    </submittedName>
</protein>
<dbReference type="AlphaFoldDB" id="A0A5C5Y488"/>
<sequence length="557" mass="62780">MLAIACRYLTGRVVAASDADREVFAYPPQPARLIMALTAAAHEGHAEQDEFEILARLEAMSPPKIVAPAVYPREVKTVFVPINDKVNAPWNRSKQPRFFPSAHIGDAPVRFVWPEETLSDTESAALSKLLRRVVRLGHSSSLVQMWLDDQPEIDPSSSADQFQFSVYVPDARGEYRFRITRPGTVNRLQSDFNGKAIDRFAELSMDLEIAKKNKQKKLANERQQQLAEEFPSGQPTSRRPVIRTTQGYRKQADPSSTIVDETVFDPVIISLTQIEGNTHHLLQSLHLTRTLRQTLISYLGSGGDEVPYWISGHNIDGRPTSEPHLAFLPLSHVGNSIDRVPNDSQGRRRRDARGTRVDGHLLGLGIVIPRTIDDDDRGAELSRFLVEDDGTPRRIRLYGPHDDSNRNSELELQFEDRTRPPRAVMAETWTRPSRFWTTVTPIVLDRHPKADPRRERVKWRKEVASVIARACANIGIDQQPLAVDLSRHGFLLGVPSAYRSPGQRTGSFPQLSDLDGKRPRMQIHALLEFETPIRGPVILGAGRFRGYGFCKPIRVQH</sequence>
<dbReference type="InterPro" id="IPR019089">
    <property type="entry name" value="Cas_GSU0054"/>
</dbReference>
<evidence type="ECO:0000313" key="3">
    <source>
        <dbReference type="Proteomes" id="UP000317238"/>
    </source>
</evidence>
<dbReference type="Proteomes" id="UP000317238">
    <property type="component" value="Unassembled WGS sequence"/>
</dbReference>
<evidence type="ECO:0000256" key="1">
    <source>
        <dbReference type="SAM" id="MobiDB-lite"/>
    </source>
</evidence>
<organism evidence="2 3">
    <name type="scientific">Crateriforma conspicua</name>
    <dbReference type="NCBI Taxonomy" id="2527996"/>
    <lineage>
        <taxon>Bacteria</taxon>
        <taxon>Pseudomonadati</taxon>
        <taxon>Planctomycetota</taxon>
        <taxon>Planctomycetia</taxon>
        <taxon>Planctomycetales</taxon>
        <taxon>Planctomycetaceae</taxon>
        <taxon>Crateriforma</taxon>
    </lineage>
</organism>
<accession>A0A5C5Y488</accession>
<comment type="caution">
    <text evidence="2">The sequence shown here is derived from an EMBL/GenBank/DDBJ whole genome shotgun (WGS) entry which is preliminary data.</text>
</comment>
<dbReference type="NCBIfam" id="TIGR02165">
    <property type="entry name" value="cas5_6_GSU0054"/>
    <property type="match status" value="2"/>
</dbReference>
<name>A0A5C5Y488_9PLAN</name>
<gene>
    <name evidence="2" type="ORF">Pan14r_04440</name>
</gene>
<dbReference type="RefSeq" id="WP_146438185.1">
    <property type="nucleotide sequence ID" value="NZ_SJPL01000001.1"/>
</dbReference>